<evidence type="ECO:0000256" key="1">
    <source>
        <dbReference type="ARBA" id="ARBA00006484"/>
    </source>
</evidence>
<dbReference type="Gene3D" id="3.40.50.720">
    <property type="entry name" value="NAD(P)-binding Rossmann-like Domain"/>
    <property type="match status" value="1"/>
</dbReference>
<dbReference type="AlphaFoldDB" id="A0AAJ0G8X9"/>
<keyword evidence="5" id="KW-1185">Reference proteome</keyword>
<dbReference type="InterPro" id="IPR002347">
    <property type="entry name" value="SDR_fam"/>
</dbReference>
<protein>
    <recommendedName>
        <fullName evidence="6">NAD(P)-binding protein</fullName>
    </recommendedName>
</protein>
<evidence type="ECO:0000313" key="4">
    <source>
        <dbReference type="EMBL" id="KAK3048562.1"/>
    </source>
</evidence>
<dbReference type="EMBL" id="JAWDJX010000047">
    <property type="protein sequence ID" value="KAK3048562.1"/>
    <property type="molecule type" value="Genomic_DNA"/>
</dbReference>
<evidence type="ECO:0008006" key="6">
    <source>
        <dbReference type="Google" id="ProtNLM"/>
    </source>
</evidence>
<evidence type="ECO:0000256" key="3">
    <source>
        <dbReference type="ARBA" id="ARBA00023002"/>
    </source>
</evidence>
<dbReference type="InterPro" id="IPR036291">
    <property type="entry name" value="NAD(P)-bd_dom_sf"/>
</dbReference>
<dbReference type="PANTHER" id="PTHR24321">
    <property type="entry name" value="DEHYDROGENASES, SHORT CHAIN"/>
    <property type="match status" value="1"/>
</dbReference>
<dbReference type="GO" id="GO:0016491">
    <property type="term" value="F:oxidoreductase activity"/>
    <property type="evidence" value="ECO:0007669"/>
    <property type="project" value="UniProtKB-KW"/>
</dbReference>
<comment type="similarity">
    <text evidence="1">Belongs to the short-chain dehydrogenases/reductases (SDR) family.</text>
</comment>
<dbReference type="CDD" id="cd05233">
    <property type="entry name" value="SDR_c"/>
    <property type="match status" value="1"/>
</dbReference>
<sequence length="276" mass="29578">MDQVPHKQKTALITGAAGGLGVYTASDRVSTSSVHNPEAYGYLGRAIAEQFLLEGANVVVCDINQELIADFKDKVSAAYPECTLVLKTDITDEAALDSMFEEAEKTFGKIDYVVNSAGMMDRFDPAGELERAMWDRVIALNLTAPTMVTKRAVNLMLKHEAKGSIVNIASVAAFRGFCSGAAYTGLTKNTAVFYGPKGIRCNAIMAGGMQTNIFKPFMETGINMEGMAIMQKTFPQDGFAYIELEKVAKLVTYLCGDSGSIVNGACWTADGGVTAN</sequence>
<reference evidence="4" key="1">
    <citation type="submission" date="2023-04" db="EMBL/GenBank/DDBJ databases">
        <title>Black Yeasts Isolated from many extreme environments.</title>
        <authorList>
            <person name="Coleine C."/>
            <person name="Stajich J.E."/>
            <person name="Selbmann L."/>
        </authorList>
    </citation>
    <scope>NUCLEOTIDE SEQUENCE</scope>
    <source>
        <strain evidence="4">CCFEE 5312</strain>
    </source>
</reference>
<evidence type="ECO:0000313" key="5">
    <source>
        <dbReference type="Proteomes" id="UP001271007"/>
    </source>
</evidence>
<dbReference type="PANTHER" id="PTHR24321:SF8">
    <property type="entry name" value="ESTRADIOL 17-BETA-DEHYDROGENASE 8-RELATED"/>
    <property type="match status" value="1"/>
</dbReference>
<proteinExistence type="inferred from homology"/>
<comment type="caution">
    <text evidence="4">The sequence shown here is derived from an EMBL/GenBank/DDBJ whole genome shotgun (WGS) entry which is preliminary data.</text>
</comment>
<evidence type="ECO:0000256" key="2">
    <source>
        <dbReference type="ARBA" id="ARBA00022857"/>
    </source>
</evidence>
<accession>A0AAJ0G8X9</accession>
<dbReference type="Pfam" id="PF13561">
    <property type="entry name" value="adh_short_C2"/>
    <property type="match status" value="1"/>
</dbReference>
<keyword evidence="3" id="KW-0560">Oxidoreductase</keyword>
<dbReference type="PRINTS" id="PR00081">
    <property type="entry name" value="GDHRDH"/>
</dbReference>
<keyword evidence="2" id="KW-0521">NADP</keyword>
<dbReference type="FunFam" id="3.40.50.720:FF:000084">
    <property type="entry name" value="Short-chain dehydrogenase reductase"/>
    <property type="match status" value="1"/>
</dbReference>
<gene>
    <name evidence="4" type="ORF">LTR09_010056</name>
</gene>
<name>A0AAJ0G8X9_9PEZI</name>
<organism evidence="4 5">
    <name type="scientific">Extremus antarcticus</name>
    <dbReference type="NCBI Taxonomy" id="702011"/>
    <lineage>
        <taxon>Eukaryota</taxon>
        <taxon>Fungi</taxon>
        <taxon>Dikarya</taxon>
        <taxon>Ascomycota</taxon>
        <taxon>Pezizomycotina</taxon>
        <taxon>Dothideomycetes</taxon>
        <taxon>Dothideomycetidae</taxon>
        <taxon>Mycosphaerellales</taxon>
        <taxon>Extremaceae</taxon>
        <taxon>Extremus</taxon>
    </lineage>
</organism>
<dbReference type="Proteomes" id="UP001271007">
    <property type="component" value="Unassembled WGS sequence"/>
</dbReference>
<dbReference type="SUPFAM" id="SSF51735">
    <property type="entry name" value="NAD(P)-binding Rossmann-fold domains"/>
    <property type="match status" value="1"/>
</dbReference>